<dbReference type="Proteomes" id="UP000592180">
    <property type="component" value="Unassembled WGS sequence"/>
</dbReference>
<keyword evidence="2" id="KW-1185">Reference proteome</keyword>
<name>A0A840KHK8_9FLAO</name>
<proteinExistence type="predicted"/>
<evidence type="ECO:0000313" key="2">
    <source>
        <dbReference type="Proteomes" id="UP000592180"/>
    </source>
</evidence>
<sequence>MGYYLINSGEINQPFSIYVDRLEDLIYHVDGDINDAIIVAGSKDTEPFFLKDSKEYKNLCVEKFRNGLRAQEMFEETARKLQFMVEVIPQDTKSFINYNILDSFTIKRADFVIKNCKDIEVDVKCLSFYTIKNIQYFYIRYYELMKLERMNSLIDKRTVLALYDQSKIKYEENSLRMIELSTIFKENNKSVIYDKNTKCFKIPLDLTTDGFELLENYRINKEFY</sequence>
<dbReference type="EMBL" id="JACHLE010000002">
    <property type="protein sequence ID" value="MBB4806993.1"/>
    <property type="molecule type" value="Genomic_DNA"/>
</dbReference>
<reference evidence="1 2" key="1">
    <citation type="submission" date="2020-08" db="EMBL/GenBank/DDBJ databases">
        <title>Functional genomics of gut bacteria from endangered species of beetles.</title>
        <authorList>
            <person name="Carlos-Shanley C."/>
        </authorList>
    </citation>
    <scope>NUCLEOTIDE SEQUENCE [LARGE SCALE GENOMIC DNA]</scope>
    <source>
        <strain evidence="1 2">S00151</strain>
    </source>
</reference>
<organism evidence="1 2">
    <name type="scientific">Chryseobacterium defluvii</name>
    <dbReference type="NCBI Taxonomy" id="160396"/>
    <lineage>
        <taxon>Bacteria</taxon>
        <taxon>Pseudomonadati</taxon>
        <taxon>Bacteroidota</taxon>
        <taxon>Flavobacteriia</taxon>
        <taxon>Flavobacteriales</taxon>
        <taxon>Weeksellaceae</taxon>
        <taxon>Chryseobacterium group</taxon>
        <taxon>Chryseobacterium</taxon>
    </lineage>
</organism>
<comment type="caution">
    <text evidence="1">The sequence shown here is derived from an EMBL/GenBank/DDBJ whole genome shotgun (WGS) entry which is preliminary data.</text>
</comment>
<dbReference type="RefSeq" id="WP_184189476.1">
    <property type="nucleotide sequence ID" value="NZ_JACHLE010000002.1"/>
</dbReference>
<dbReference type="AlphaFoldDB" id="A0A840KHK8"/>
<gene>
    <name evidence="1" type="ORF">HNP38_002289</name>
</gene>
<evidence type="ECO:0000313" key="1">
    <source>
        <dbReference type="EMBL" id="MBB4806993.1"/>
    </source>
</evidence>
<accession>A0A840KHK8</accession>
<protein>
    <submittedName>
        <fullName evidence="1">Uncharacterized protein</fullName>
    </submittedName>
</protein>